<dbReference type="Pfam" id="PF00675">
    <property type="entry name" value="Peptidase_M16"/>
    <property type="match status" value="1"/>
</dbReference>
<dbReference type="InParanoid" id="B4N2T2"/>
<evidence type="ECO:0000256" key="2">
    <source>
        <dbReference type="ARBA" id="ARBA00022670"/>
    </source>
</evidence>
<dbReference type="InterPro" id="IPR007863">
    <property type="entry name" value="Peptidase_M16_C"/>
</dbReference>
<dbReference type="Gene3D" id="3.30.830.10">
    <property type="entry name" value="Metalloenzyme, LuxS/M16 peptidase-like"/>
    <property type="match status" value="4"/>
</dbReference>
<sequence>MCFNARFVLRRMSKLVQKWLNVQSRAEVSSFVDDSITYHEPPDKSEGDKKVYRALSLSTGLRAMLISDNSIEETNSYKKDSIQHQAFPSSTKRSDSSLEHFHGKLAACAVVVTVGSFSEPRQYQGLAHFLEHMVFMGSAKFPVENTFDAYVTKNGGYCNAYTECEETTFFFEVEEAHLDKSLEIFINLIKAPLLHPDSMARELSAIESEFEQTYLRDDIRRDQILASFAGDGYPHETFMWGNLQSLRQEFVEKTLHEALHDFWRKYYVSSRIIVCLQSKLSLNSLEEILLRHCLNIPNNDEINLSKNILNYDESFRDEFYREVFLVQPVEDVCKLELTWVLPPMKFQYRTKPDGFISHLIGYEGKGSLCAYLRRRLWCMSVTAGIGGSSFESNSIYSLFNICIYLTDDGFEHIDDVMCATFAWMKLLNESSDLKSSYKELQQITANNFRFQVELPFIDNVQNIAENIRYFPYKDVLTGSHLYFEYDEAALQLIKQHLSAFKFNIMISSHIPYKDFKYDKEERWFGTKFTTIPMPSKWFALWHEPGIIKDLIIPQPNPFITTDFTLHWQQAGRPPIPRRPKLLLRNDLCEMWFRQDDTFQLPDGYIKIYFITPLIQQSAKNYMLGVLFTYLVEFSIIEQLYPALLAGLTYSLYMGNKGLILNANGYNQKLPLIVEIIMNVLGSLELDPAQLISFKELKKRQLFNALISGTALNLDLRLSILEKQHFSLVQKYDAIDDITLDDIELFKNSFYKQMYIQALFQGNFADEERHRIMHNVIDSFNSQKIDASTSLDKRVLQLPLGSYFLRAKVLNDNDSNTIITNYYQIGPSSLRTECLMDLVEFIVEEPYFNQLRTVEQLGYSLGLYQRVGYGVIAYVMTINTQETKHKSEIVESRIEAFRASIPEIISQLSDEEFYELRETLISTKKLSDVNLDDEASRNWDEIVTMEYFFNHVEMQIQTLRGLTKQHVVNFLKEYEKTNFRKLSVQVVGKSKEPLRLPTQSSSEALRHGDLSGLLNEVQRNVSDDQLFEKMGNKIKIDLIGRHDDPTNIMNISSFKSKLPFYPWKPKMKSE</sequence>
<keyword evidence="2" id="KW-0645">Protease</keyword>
<evidence type="ECO:0000259" key="8">
    <source>
        <dbReference type="Pfam" id="PF00675"/>
    </source>
</evidence>
<dbReference type="Proteomes" id="UP000007798">
    <property type="component" value="Unassembled WGS sequence"/>
</dbReference>
<dbReference type="STRING" id="7260.B4N2T2"/>
<dbReference type="PROSITE" id="PS00143">
    <property type="entry name" value="INSULINASE"/>
    <property type="match status" value="1"/>
</dbReference>
<dbReference type="PANTHER" id="PTHR43690:SF18">
    <property type="entry name" value="INSULIN-DEGRADING ENZYME-RELATED"/>
    <property type="match status" value="1"/>
</dbReference>
<feature type="domain" description="Peptidase M16 C-terminal" evidence="9">
    <location>
        <begin position="256"/>
        <end position="428"/>
    </location>
</feature>
<evidence type="ECO:0008006" key="13">
    <source>
        <dbReference type="Google" id="ProtNLM"/>
    </source>
</evidence>
<name>B4N2T2_DROWI</name>
<protein>
    <recommendedName>
        <fullName evidence="13">Nardilysin</fullName>
    </recommendedName>
</protein>
<dbReference type="InterPro" id="IPR011765">
    <property type="entry name" value="Pept_M16_N"/>
</dbReference>
<dbReference type="GO" id="GO:0046872">
    <property type="term" value="F:metal ion binding"/>
    <property type="evidence" value="ECO:0007669"/>
    <property type="project" value="UniProtKB-KW"/>
</dbReference>
<proteinExistence type="inferred from homology"/>
<gene>
    <name evidence="11" type="primary">Dwil\GK13929</name>
    <name evidence="11" type="ORF">Dwil_GK13929</name>
</gene>
<evidence type="ECO:0000313" key="11">
    <source>
        <dbReference type="EMBL" id="EDW78671.2"/>
    </source>
</evidence>
<dbReference type="InterPro" id="IPR032632">
    <property type="entry name" value="Peptidase_M16_M"/>
</dbReference>
<evidence type="ECO:0000259" key="10">
    <source>
        <dbReference type="Pfam" id="PF16187"/>
    </source>
</evidence>
<evidence type="ECO:0000256" key="3">
    <source>
        <dbReference type="ARBA" id="ARBA00022723"/>
    </source>
</evidence>
<keyword evidence="6" id="KW-0482">Metalloprotease</keyword>
<dbReference type="GO" id="GO:0006508">
    <property type="term" value="P:proteolysis"/>
    <property type="evidence" value="ECO:0007669"/>
    <property type="project" value="UniProtKB-KW"/>
</dbReference>
<evidence type="ECO:0000256" key="4">
    <source>
        <dbReference type="ARBA" id="ARBA00022801"/>
    </source>
</evidence>
<dbReference type="HOGENOM" id="CLU_004639_1_0_1"/>
<dbReference type="FunCoup" id="B4N2T2">
    <property type="interactions" value="314"/>
</dbReference>
<feature type="domain" description="Peptidase M16 middle/third" evidence="10">
    <location>
        <begin position="448"/>
        <end position="733"/>
    </location>
</feature>
<comment type="similarity">
    <text evidence="1 7">Belongs to the peptidase M16 family.</text>
</comment>
<organism evidence="11 12">
    <name type="scientific">Drosophila willistoni</name>
    <name type="common">Fruit fly</name>
    <dbReference type="NCBI Taxonomy" id="7260"/>
    <lineage>
        <taxon>Eukaryota</taxon>
        <taxon>Metazoa</taxon>
        <taxon>Ecdysozoa</taxon>
        <taxon>Arthropoda</taxon>
        <taxon>Hexapoda</taxon>
        <taxon>Insecta</taxon>
        <taxon>Pterygota</taxon>
        <taxon>Neoptera</taxon>
        <taxon>Endopterygota</taxon>
        <taxon>Diptera</taxon>
        <taxon>Brachycera</taxon>
        <taxon>Muscomorpha</taxon>
        <taxon>Ephydroidea</taxon>
        <taxon>Drosophilidae</taxon>
        <taxon>Drosophila</taxon>
        <taxon>Sophophora</taxon>
    </lineage>
</organism>
<evidence type="ECO:0000256" key="5">
    <source>
        <dbReference type="ARBA" id="ARBA00022833"/>
    </source>
</evidence>
<dbReference type="InterPro" id="IPR001431">
    <property type="entry name" value="Pept_M16_Zn_BS"/>
</dbReference>
<dbReference type="Pfam" id="PF05193">
    <property type="entry name" value="Peptidase_M16_C"/>
    <property type="match status" value="2"/>
</dbReference>
<dbReference type="eggNOG" id="KOG0959">
    <property type="taxonomic scope" value="Eukaryota"/>
</dbReference>
<feature type="domain" description="Peptidase M16 N-terminal" evidence="8">
    <location>
        <begin position="103"/>
        <end position="219"/>
    </location>
</feature>
<reference evidence="11 12" key="1">
    <citation type="journal article" date="2007" name="Nature">
        <title>Evolution of genes and genomes on the Drosophila phylogeny.</title>
        <authorList>
            <consortium name="Drosophila 12 Genomes Consortium"/>
            <person name="Clark A.G."/>
            <person name="Eisen M.B."/>
            <person name="Smith D.R."/>
            <person name="Bergman C.M."/>
            <person name="Oliver B."/>
            <person name="Markow T.A."/>
            <person name="Kaufman T.C."/>
            <person name="Kellis M."/>
            <person name="Gelbart W."/>
            <person name="Iyer V.N."/>
            <person name="Pollard D.A."/>
            <person name="Sackton T.B."/>
            <person name="Larracuente A.M."/>
            <person name="Singh N.D."/>
            <person name="Abad J.P."/>
            <person name="Abt D.N."/>
            <person name="Adryan B."/>
            <person name="Aguade M."/>
            <person name="Akashi H."/>
            <person name="Anderson W.W."/>
            <person name="Aquadro C.F."/>
            <person name="Ardell D.H."/>
            <person name="Arguello R."/>
            <person name="Artieri C.G."/>
            <person name="Barbash D.A."/>
            <person name="Barker D."/>
            <person name="Barsanti P."/>
            <person name="Batterham P."/>
            <person name="Batzoglou S."/>
            <person name="Begun D."/>
            <person name="Bhutkar A."/>
            <person name="Blanco E."/>
            <person name="Bosak S.A."/>
            <person name="Bradley R.K."/>
            <person name="Brand A.D."/>
            <person name="Brent M.R."/>
            <person name="Brooks A.N."/>
            <person name="Brown R.H."/>
            <person name="Butlin R.K."/>
            <person name="Caggese C."/>
            <person name="Calvi B.R."/>
            <person name="Bernardo de Carvalho A."/>
            <person name="Caspi A."/>
            <person name="Castrezana S."/>
            <person name="Celniker S.E."/>
            <person name="Chang J.L."/>
            <person name="Chapple C."/>
            <person name="Chatterji S."/>
            <person name="Chinwalla A."/>
            <person name="Civetta A."/>
            <person name="Clifton S.W."/>
            <person name="Comeron J.M."/>
            <person name="Costello J.C."/>
            <person name="Coyne J.A."/>
            <person name="Daub J."/>
            <person name="David R.G."/>
            <person name="Delcher A.L."/>
            <person name="Delehaunty K."/>
            <person name="Do C.B."/>
            <person name="Ebling H."/>
            <person name="Edwards K."/>
            <person name="Eickbush T."/>
            <person name="Evans J.D."/>
            <person name="Filipski A."/>
            <person name="Findeiss S."/>
            <person name="Freyhult E."/>
            <person name="Fulton L."/>
            <person name="Fulton R."/>
            <person name="Garcia A.C."/>
            <person name="Gardiner A."/>
            <person name="Garfield D.A."/>
            <person name="Garvin B.E."/>
            <person name="Gibson G."/>
            <person name="Gilbert D."/>
            <person name="Gnerre S."/>
            <person name="Godfrey J."/>
            <person name="Good R."/>
            <person name="Gotea V."/>
            <person name="Gravely B."/>
            <person name="Greenberg A.J."/>
            <person name="Griffiths-Jones S."/>
            <person name="Gross S."/>
            <person name="Guigo R."/>
            <person name="Gustafson E.A."/>
            <person name="Haerty W."/>
            <person name="Hahn M.W."/>
            <person name="Halligan D.L."/>
            <person name="Halpern A.L."/>
            <person name="Halter G.M."/>
            <person name="Han M.V."/>
            <person name="Heger A."/>
            <person name="Hillier L."/>
            <person name="Hinrichs A.S."/>
            <person name="Holmes I."/>
            <person name="Hoskins R.A."/>
            <person name="Hubisz M.J."/>
            <person name="Hultmark D."/>
            <person name="Huntley M.A."/>
            <person name="Jaffe D.B."/>
            <person name="Jagadeeshan S."/>
            <person name="Jeck W.R."/>
            <person name="Johnson J."/>
            <person name="Jones C.D."/>
            <person name="Jordan W.C."/>
            <person name="Karpen G.H."/>
            <person name="Kataoka E."/>
            <person name="Keightley P.D."/>
            <person name="Kheradpour P."/>
            <person name="Kirkness E.F."/>
            <person name="Koerich L.B."/>
            <person name="Kristiansen K."/>
            <person name="Kudrna D."/>
            <person name="Kulathinal R.J."/>
            <person name="Kumar S."/>
            <person name="Kwok R."/>
            <person name="Lander E."/>
            <person name="Langley C.H."/>
            <person name="Lapoint R."/>
            <person name="Lazzaro B.P."/>
            <person name="Lee S.J."/>
            <person name="Levesque L."/>
            <person name="Li R."/>
            <person name="Lin C.F."/>
            <person name="Lin M.F."/>
            <person name="Lindblad-Toh K."/>
            <person name="Llopart A."/>
            <person name="Long M."/>
            <person name="Low L."/>
            <person name="Lozovsky E."/>
            <person name="Lu J."/>
            <person name="Luo M."/>
            <person name="Machado C.A."/>
            <person name="Makalowski W."/>
            <person name="Marzo M."/>
            <person name="Matsuda M."/>
            <person name="Matzkin L."/>
            <person name="McAllister B."/>
            <person name="McBride C.S."/>
            <person name="McKernan B."/>
            <person name="McKernan K."/>
            <person name="Mendez-Lago M."/>
            <person name="Minx P."/>
            <person name="Mollenhauer M.U."/>
            <person name="Montooth K."/>
            <person name="Mount S.M."/>
            <person name="Mu X."/>
            <person name="Myers E."/>
            <person name="Negre B."/>
            <person name="Newfeld S."/>
            <person name="Nielsen R."/>
            <person name="Noor M.A."/>
            <person name="O'Grady P."/>
            <person name="Pachter L."/>
            <person name="Papaceit M."/>
            <person name="Parisi M.J."/>
            <person name="Parisi M."/>
            <person name="Parts L."/>
            <person name="Pedersen J.S."/>
            <person name="Pesole G."/>
            <person name="Phillippy A.M."/>
            <person name="Ponting C.P."/>
            <person name="Pop M."/>
            <person name="Porcelli D."/>
            <person name="Powell J.R."/>
            <person name="Prohaska S."/>
            <person name="Pruitt K."/>
            <person name="Puig M."/>
            <person name="Quesneville H."/>
            <person name="Ram K.R."/>
            <person name="Rand D."/>
            <person name="Rasmussen M.D."/>
            <person name="Reed L.K."/>
            <person name="Reenan R."/>
            <person name="Reily A."/>
            <person name="Remington K.A."/>
            <person name="Rieger T.T."/>
            <person name="Ritchie M.G."/>
            <person name="Robin C."/>
            <person name="Rogers Y.H."/>
            <person name="Rohde C."/>
            <person name="Rozas J."/>
            <person name="Rubenfield M.J."/>
            <person name="Ruiz A."/>
            <person name="Russo S."/>
            <person name="Salzberg S.L."/>
            <person name="Sanchez-Gracia A."/>
            <person name="Saranga D.J."/>
            <person name="Sato H."/>
            <person name="Schaeffer S.W."/>
            <person name="Schatz M.C."/>
            <person name="Schlenke T."/>
            <person name="Schwartz R."/>
            <person name="Segarra C."/>
            <person name="Singh R.S."/>
            <person name="Sirot L."/>
            <person name="Sirota M."/>
            <person name="Sisneros N.B."/>
            <person name="Smith C.D."/>
            <person name="Smith T.F."/>
            <person name="Spieth J."/>
            <person name="Stage D.E."/>
            <person name="Stark A."/>
            <person name="Stephan W."/>
            <person name="Strausberg R.L."/>
            <person name="Strempel S."/>
            <person name="Sturgill D."/>
            <person name="Sutton G."/>
            <person name="Sutton G.G."/>
            <person name="Tao W."/>
            <person name="Teichmann S."/>
            <person name="Tobari Y.N."/>
            <person name="Tomimura Y."/>
            <person name="Tsolas J.M."/>
            <person name="Valente V.L."/>
            <person name="Venter E."/>
            <person name="Venter J.C."/>
            <person name="Vicario S."/>
            <person name="Vieira F.G."/>
            <person name="Vilella A.J."/>
            <person name="Villasante A."/>
            <person name="Walenz B."/>
            <person name="Wang J."/>
            <person name="Wasserman M."/>
            <person name="Watts T."/>
            <person name="Wilson D."/>
            <person name="Wilson R.K."/>
            <person name="Wing R.A."/>
            <person name="Wolfner M.F."/>
            <person name="Wong A."/>
            <person name="Wong G.K."/>
            <person name="Wu C.I."/>
            <person name="Wu G."/>
            <person name="Yamamoto D."/>
            <person name="Yang H.P."/>
            <person name="Yang S.P."/>
            <person name="Yorke J.A."/>
            <person name="Yoshida K."/>
            <person name="Zdobnov E."/>
            <person name="Zhang P."/>
            <person name="Zhang Y."/>
            <person name="Zimin A.V."/>
            <person name="Baldwin J."/>
            <person name="Abdouelleil A."/>
            <person name="Abdulkadir J."/>
            <person name="Abebe A."/>
            <person name="Abera B."/>
            <person name="Abreu J."/>
            <person name="Acer S.C."/>
            <person name="Aftuck L."/>
            <person name="Alexander A."/>
            <person name="An P."/>
            <person name="Anderson E."/>
            <person name="Anderson S."/>
            <person name="Arachi H."/>
            <person name="Azer M."/>
            <person name="Bachantsang P."/>
            <person name="Barry A."/>
            <person name="Bayul T."/>
            <person name="Berlin A."/>
            <person name="Bessette D."/>
            <person name="Bloom T."/>
            <person name="Blye J."/>
            <person name="Boguslavskiy L."/>
            <person name="Bonnet C."/>
            <person name="Boukhgalter B."/>
            <person name="Bourzgui I."/>
            <person name="Brown A."/>
            <person name="Cahill P."/>
            <person name="Channer S."/>
            <person name="Cheshatsang Y."/>
            <person name="Chuda L."/>
            <person name="Citroen M."/>
            <person name="Collymore A."/>
            <person name="Cooke P."/>
            <person name="Costello M."/>
            <person name="D'Aco K."/>
            <person name="Daza R."/>
            <person name="De Haan G."/>
            <person name="DeGray S."/>
            <person name="DeMaso C."/>
            <person name="Dhargay N."/>
            <person name="Dooley K."/>
            <person name="Dooley E."/>
            <person name="Doricent M."/>
            <person name="Dorje P."/>
            <person name="Dorjee K."/>
            <person name="Dupes A."/>
            <person name="Elong R."/>
            <person name="Falk J."/>
            <person name="Farina A."/>
            <person name="Faro S."/>
            <person name="Ferguson D."/>
            <person name="Fisher S."/>
            <person name="Foley C.D."/>
            <person name="Franke A."/>
            <person name="Friedrich D."/>
            <person name="Gadbois L."/>
            <person name="Gearin G."/>
            <person name="Gearin C.R."/>
            <person name="Giannoukos G."/>
            <person name="Goode T."/>
            <person name="Graham J."/>
            <person name="Grandbois E."/>
            <person name="Grewal S."/>
            <person name="Gyaltsen K."/>
            <person name="Hafez N."/>
            <person name="Hagos B."/>
            <person name="Hall J."/>
            <person name="Henson C."/>
            <person name="Hollinger A."/>
            <person name="Honan T."/>
            <person name="Huard M.D."/>
            <person name="Hughes L."/>
            <person name="Hurhula B."/>
            <person name="Husby M.E."/>
            <person name="Kamat A."/>
            <person name="Kanga B."/>
            <person name="Kashin S."/>
            <person name="Khazanovich D."/>
            <person name="Kisner P."/>
            <person name="Lance K."/>
            <person name="Lara M."/>
            <person name="Lee W."/>
            <person name="Lennon N."/>
            <person name="Letendre F."/>
            <person name="LeVine R."/>
            <person name="Lipovsky A."/>
            <person name="Liu X."/>
            <person name="Liu J."/>
            <person name="Liu S."/>
            <person name="Lokyitsang T."/>
            <person name="Lokyitsang Y."/>
            <person name="Lubonja R."/>
            <person name="Lui A."/>
            <person name="MacDonald P."/>
            <person name="Magnisalis V."/>
            <person name="Maru K."/>
            <person name="Matthews C."/>
            <person name="McCusker W."/>
            <person name="McDonough S."/>
            <person name="Mehta T."/>
            <person name="Meldrim J."/>
            <person name="Meneus L."/>
            <person name="Mihai O."/>
            <person name="Mihalev A."/>
            <person name="Mihova T."/>
            <person name="Mittelman R."/>
            <person name="Mlenga V."/>
            <person name="Montmayeur A."/>
            <person name="Mulrain L."/>
            <person name="Navidi A."/>
            <person name="Naylor J."/>
            <person name="Negash T."/>
            <person name="Nguyen T."/>
            <person name="Nguyen N."/>
            <person name="Nicol R."/>
            <person name="Norbu C."/>
            <person name="Norbu N."/>
            <person name="Novod N."/>
            <person name="O'Neill B."/>
            <person name="Osman S."/>
            <person name="Markiewicz E."/>
            <person name="Oyono O.L."/>
            <person name="Patti C."/>
            <person name="Phunkhang P."/>
            <person name="Pierre F."/>
            <person name="Priest M."/>
            <person name="Raghuraman S."/>
            <person name="Rege F."/>
            <person name="Reyes R."/>
            <person name="Rise C."/>
            <person name="Rogov P."/>
            <person name="Ross K."/>
            <person name="Ryan E."/>
            <person name="Settipalli S."/>
            <person name="Shea T."/>
            <person name="Sherpa N."/>
            <person name="Shi L."/>
            <person name="Shih D."/>
            <person name="Sparrow T."/>
            <person name="Spaulding J."/>
            <person name="Stalker J."/>
            <person name="Stange-Thomann N."/>
            <person name="Stavropoulos S."/>
            <person name="Stone C."/>
            <person name="Strader C."/>
            <person name="Tesfaye S."/>
            <person name="Thomson T."/>
            <person name="Thoulutsang Y."/>
            <person name="Thoulutsang D."/>
            <person name="Topham K."/>
            <person name="Topping I."/>
            <person name="Tsamla T."/>
            <person name="Vassiliev H."/>
            <person name="Vo A."/>
            <person name="Wangchuk T."/>
            <person name="Wangdi T."/>
            <person name="Weiand M."/>
            <person name="Wilkinson J."/>
            <person name="Wilson A."/>
            <person name="Yadav S."/>
            <person name="Young G."/>
            <person name="Yu Q."/>
            <person name="Zembek L."/>
            <person name="Zhong D."/>
            <person name="Zimmer A."/>
            <person name="Zwirko Z."/>
            <person name="Jaffe D.B."/>
            <person name="Alvarez P."/>
            <person name="Brockman W."/>
            <person name="Butler J."/>
            <person name="Chin C."/>
            <person name="Gnerre S."/>
            <person name="Grabherr M."/>
            <person name="Kleber M."/>
            <person name="Mauceli E."/>
            <person name="MacCallum I."/>
        </authorList>
    </citation>
    <scope>NUCLEOTIDE SEQUENCE [LARGE SCALE GENOMIC DNA]</scope>
    <source>
        <strain evidence="12">Tucson 14030-0811.24</strain>
    </source>
</reference>
<keyword evidence="3" id="KW-0479">Metal-binding</keyword>
<dbReference type="InterPro" id="IPR011249">
    <property type="entry name" value="Metalloenz_LuxS/M16"/>
</dbReference>
<keyword evidence="4" id="KW-0378">Hydrolase</keyword>
<dbReference type="GO" id="GO:0004222">
    <property type="term" value="F:metalloendopeptidase activity"/>
    <property type="evidence" value="ECO:0007669"/>
    <property type="project" value="InterPro"/>
</dbReference>
<dbReference type="OrthoDB" id="952271at2759"/>
<keyword evidence="5" id="KW-0862">Zinc</keyword>
<dbReference type="EMBL" id="CH964016">
    <property type="protein sequence ID" value="EDW78671.2"/>
    <property type="molecule type" value="Genomic_DNA"/>
</dbReference>
<evidence type="ECO:0000256" key="6">
    <source>
        <dbReference type="ARBA" id="ARBA00023049"/>
    </source>
</evidence>
<dbReference type="InterPro" id="IPR050626">
    <property type="entry name" value="Peptidase_M16"/>
</dbReference>
<dbReference type="SUPFAM" id="SSF63411">
    <property type="entry name" value="LuxS/MPP-like metallohydrolase"/>
    <property type="match status" value="4"/>
</dbReference>
<evidence type="ECO:0000259" key="9">
    <source>
        <dbReference type="Pfam" id="PF05193"/>
    </source>
</evidence>
<accession>B4N2T2</accession>
<dbReference type="Pfam" id="PF16187">
    <property type="entry name" value="Peptidase_M16_M"/>
    <property type="match status" value="1"/>
</dbReference>
<evidence type="ECO:0000256" key="7">
    <source>
        <dbReference type="RuleBase" id="RU004447"/>
    </source>
</evidence>
<evidence type="ECO:0000256" key="1">
    <source>
        <dbReference type="ARBA" id="ARBA00007261"/>
    </source>
</evidence>
<feature type="domain" description="Peptidase M16 C-terminal" evidence="9">
    <location>
        <begin position="736"/>
        <end position="919"/>
    </location>
</feature>
<dbReference type="MEROPS" id="M16.A07"/>
<dbReference type="AlphaFoldDB" id="B4N2T2"/>
<dbReference type="PANTHER" id="PTHR43690">
    <property type="entry name" value="NARDILYSIN"/>
    <property type="match status" value="1"/>
</dbReference>
<keyword evidence="12" id="KW-1185">Reference proteome</keyword>
<evidence type="ECO:0000313" key="12">
    <source>
        <dbReference type="Proteomes" id="UP000007798"/>
    </source>
</evidence>
<dbReference type="FunFam" id="3.30.830.10:FF:000005">
    <property type="entry name" value="nardilysin isoform X1"/>
    <property type="match status" value="1"/>
</dbReference>